<dbReference type="EMBL" id="QEAQ01000048">
    <property type="protein sequence ID" value="TPX57696.1"/>
    <property type="molecule type" value="Genomic_DNA"/>
</dbReference>
<dbReference type="Pfam" id="PF00466">
    <property type="entry name" value="Ribosomal_L10"/>
    <property type="match status" value="1"/>
</dbReference>
<protein>
    <recommendedName>
        <fullName evidence="6">Ribosome assembly factor mrt4</fullName>
    </recommendedName>
</protein>
<comment type="similarity">
    <text evidence="2 6">Belongs to the universal ribosomal protein uL10 family.</text>
</comment>
<dbReference type="InterPro" id="IPR001790">
    <property type="entry name" value="Ribosomal_uL10"/>
</dbReference>
<dbReference type="CDD" id="cd05796">
    <property type="entry name" value="Ribosomal_P0_like"/>
    <property type="match status" value="1"/>
</dbReference>
<comment type="subunit">
    <text evidence="3 6">Associates with the pre-60S ribosomal particle.</text>
</comment>
<reference evidence="8 9" key="1">
    <citation type="journal article" date="2019" name="Sci. Rep.">
        <title>Comparative genomics of chytrid fungi reveal insights into the obligate biotrophic and pathogenic lifestyle of Synchytrium endobioticum.</title>
        <authorList>
            <person name="van de Vossenberg B.T.L.H."/>
            <person name="Warris S."/>
            <person name="Nguyen H.D.T."/>
            <person name="van Gent-Pelzer M.P.E."/>
            <person name="Joly D.L."/>
            <person name="van de Geest H.C."/>
            <person name="Bonants P.J.M."/>
            <person name="Smith D.S."/>
            <person name="Levesque C.A."/>
            <person name="van der Lee T.A.J."/>
        </authorList>
    </citation>
    <scope>NUCLEOTIDE SEQUENCE [LARGE SCALE GENOMIC DNA]</scope>
    <source>
        <strain evidence="8 9">CBS 809.83</strain>
    </source>
</reference>
<keyword evidence="4 6" id="KW-0963">Cytoplasm</keyword>
<dbReference type="Gene3D" id="3.30.70.1730">
    <property type="match status" value="1"/>
</dbReference>
<sequence length="229" mass="25568">MPKSKRVKIVNLTQTDKKTREHKAELVSAIHTAVQTYAHAYVFSVANMRNTFLKDARAERSADRFFFGRNRVMAKALGSSATDEPAENTHLLAARLVGNVGLLFSNDSYKDVKQFFDEFVKKDYARSGAVATETIVLPEGPLVRAESDPVPHNMEPQLRALGMPTELVNGIVCLRSSHTVCTEGQTLTPDQAQILKHFYIQQADFHVTILCHLHDGSFTDYSEEDAVMV</sequence>
<keyword evidence="6" id="KW-0690">Ribosome biogenesis</keyword>
<keyword evidence="5 6" id="KW-0539">Nucleus</keyword>
<evidence type="ECO:0000256" key="1">
    <source>
        <dbReference type="ARBA" id="ARBA00004046"/>
    </source>
</evidence>
<dbReference type="InterPro" id="IPR043164">
    <property type="entry name" value="Ribosomal_uL10-like_insert_sf"/>
</dbReference>
<dbReference type="Pfam" id="PF17777">
    <property type="entry name" value="RL10P_insert"/>
    <property type="match status" value="1"/>
</dbReference>
<dbReference type="InterPro" id="IPR051742">
    <property type="entry name" value="Ribosome_Assembly_uL10"/>
</dbReference>
<evidence type="ECO:0000256" key="6">
    <source>
        <dbReference type="RuleBase" id="RU364039"/>
    </source>
</evidence>
<evidence type="ECO:0000259" key="7">
    <source>
        <dbReference type="Pfam" id="PF17777"/>
    </source>
</evidence>
<keyword evidence="9" id="KW-1185">Reference proteome</keyword>
<proteinExistence type="inferred from homology"/>
<evidence type="ECO:0000256" key="5">
    <source>
        <dbReference type="ARBA" id="ARBA00023242"/>
    </source>
</evidence>
<evidence type="ECO:0000313" key="9">
    <source>
        <dbReference type="Proteomes" id="UP000318582"/>
    </source>
</evidence>
<dbReference type="SUPFAM" id="SSF160369">
    <property type="entry name" value="Ribosomal protein L10-like"/>
    <property type="match status" value="1"/>
</dbReference>
<dbReference type="GO" id="GO:0000956">
    <property type="term" value="P:nuclear-transcribed mRNA catabolic process"/>
    <property type="evidence" value="ECO:0007669"/>
    <property type="project" value="TreeGrafter"/>
</dbReference>
<evidence type="ECO:0000313" key="8">
    <source>
        <dbReference type="EMBL" id="TPX57696.1"/>
    </source>
</evidence>
<name>A0A507E1L1_9FUNG</name>
<dbReference type="InterPro" id="IPR043141">
    <property type="entry name" value="Ribosomal_uL10-like_sf"/>
</dbReference>
<comment type="subcellular location">
    <subcellularLocation>
        <location evidence="6">Cytoplasm</location>
    </subcellularLocation>
    <subcellularLocation>
        <location evidence="6">Nucleus</location>
        <location evidence="6">Nucleolus</location>
    </subcellularLocation>
</comment>
<gene>
    <name evidence="8" type="ORF">PhCBS80983_g03647</name>
</gene>
<dbReference type="GO" id="GO:0003723">
    <property type="term" value="F:RNA binding"/>
    <property type="evidence" value="ECO:0007669"/>
    <property type="project" value="TreeGrafter"/>
</dbReference>
<evidence type="ECO:0000256" key="4">
    <source>
        <dbReference type="ARBA" id="ARBA00022490"/>
    </source>
</evidence>
<dbReference type="PANTHER" id="PTHR45841:SF1">
    <property type="entry name" value="MRNA TURNOVER PROTEIN 4 HOMOLOG"/>
    <property type="match status" value="1"/>
</dbReference>
<evidence type="ECO:0000256" key="2">
    <source>
        <dbReference type="ARBA" id="ARBA00008889"/>
    </source>
</evidence>
<dbReference type="GO" id="GO:0005730">
    <property type="term" value="C:nucleolus"/>
    <property type="evidence" value="ECO:0007669"/>
    <property type="project" value="UniProtKB-SubCell"/>
</dbReference>
<dbReference type="GO" id="GO:0030687">
    <property type="term" value="C:preribosome, large subunit precursor"/>
    <property type="evidence" value="ECO:0007669"/>
    <property type="project" value="TreeGrafter"/>
</dbReference>
<dbReference type="Proteomes" id="UP000318582">
    <property type="component" value="Unassembled WGS sequence"/>
</dbReference>
<dbReference type="PANTHER" id="PTHR45841">
    <property type="entry name" value="MRNA TURNOVER PROTEIN 4 MRTO4"/>
    <property type="match status" value="1"/>
</dbReference>
<organism evidence="8 9">
    <name type="scientific">Powellomyces hirtus</name>
    <dbReference type="NCBI Taxonomy" id="109895"/>
    <lineage>
        <taxon>Eukaryota</taxon>
        <taxon>Fungi</taxon>
        <taxon>Fungi incertae sedis</taxon>
        <taxon>Chytridiomycota</taxon>
        <taxon>Chytridiomycota incertae sedis</taxon>
        <taxon>Chytridiomycetes</taxon>
        <taxon>Spizellomycetales</taxon>
        <taxon>Powellomycetaceae</taxon>
        <taxon>Powellomyces</taxon>
    </lineage>
</organism>
<dbReference type="FunFam" id="3.30.70.1730:FF:000005">
    <property type="entry name" value="Ribosome assembly factor mrt4"/>
    <property type="match status" value="1"/>
</dbReference>
<dbReference type="FunFam" id="3.90.105.20:FF:000003">
    <property type="entry name" value="Ribosome assembly factor mrt4"/>
    <property type="match status" value="1"/>
</dbReference>
<dbReference type="InterPro" id="IPR033867">
    <property type="entry name" value="Mrt4"/>
</dbReference>
<dbReference type="GO" id="GO:0006364">
    <property type="term" value="P:rRNA processing"/>
    <property type="evidence" value="ECO:0007669"/>
    <property type="project" value="TreeGrafter"/>
</dbReference>
<dbReference type="GO" id="GO:0005737">
    <property type="term" value="C:cytoplasm"/>
    <property type="evidence" value="ECO:0007669"/>
    <property type="project" value="UniProtKB-SubCell"/>
</dbReference>
<accession>A0A507E1L1</accession>
<dbReference type="AlphaFoldDB" id="A0A507E1L1"/>
<comment type="caution">
    <text evidence="8">The sequence shown here is derived from an EMBL/GenBank/DDBJ whole genome shotgun (WGS) entry which is preliminary data.</text>
</comment>
<dbReference type="InterPro" id="IPR040637">
    <property type="entry name" value="Ribosomal_uL10-like_insert"/>
</dbReference>
<dbReference type="GO" id="GO:0000027">
    <property type="term" value="P:ribosomal large subunit assembly"/>
    <property type="evidence" value="ECO:0007669"/>
    <property type="project" value="InterPro"/>
</dbReference>
<dbReference type="STRING" id="109895.A0A507E1L1"/>
<comment type="function">
    <text evidence="1 6">Component of the ribosome assembly machinery. Nuclear paralog of the ribosomal protein P0, it binds pre-60S subunits at an early stage of assembly in the nucleolus, and is replaced by P0 in cytoplasmic pre-60S subunits and mature 80S ribosomes.</text>
</comment>
<evidence type="ECO:0000256" key="3">
    <source>
        <dbReference type="ARBA" id="ARBA00011117"/>
    </source>
</evidence>
<dbReference type="Gene3D" id="3.90.105.20">
    <property type="match status" value="1"/>
</dbReference>
<feature type="domain" description="Large ribosomal subunit protein uL10-like insertion" evidence="7">
    <location>
        <begin position="125"/>
        <end position="200"/>
    </location>
</feature>